<keyword evidence="2" id="KW-0645">Protease</keyword>
<gene>
    <name evidence="11" type="primary">LOC101849854</name>
</gene>
<dbReference type="Pfam" id="PF05649">
    <property type="entry name" value="Peptidase_M13_N"/>
    <property type="match status" value="1"/>
</dbReference>
<sequence>MLSKREKGQFPSNYDAVWTEEESSDGDNREVRLSPLTIALIVLLVLALLAVVGLVAFMLLTTNDRAGRGVAVSEKPTCTSPACITEASRILNSLDNSVQPCDDFYQFACGGWMSRQLIPEYSSRFTVFSELRETVNVQLKNILEEAPQPGENSAVRNAKNFYISCEKDDVLESRGDKHFKAWIKAQFGGWPLTSPTWDETFFDLTDFLIRTSRYGANGIISLFVAIDLKNSDSYVLTMDQPSPGMPGQKYYQVERNDSMLAAYQSWIYNQARTLGLSDPDSAEREVADIVDFEIELMKISVPSEERRDSNSLYNPMTLGEVQGNYSQETGIDFLRYLTSLTSAPDVGVTDVTVDERIINRSPLYYSRLGQVLAKTPKRTIANYVMSRVAMRYTPTLTQIYRDYRQDYRKVVFGTSNEKRRDLSCSSLASKIMDMAVGRGYVRKHFDPAAKSEAVQMVGYLQTAFNELVDELEWMDDKTKAVAKEKNEFIEPRIGYSESIYNNTKLNERFVNVTFYPDKYFENNVHITKESSAHNWRRLRQPVDKEEWFDTPHTVNAFYSSSRNEISFPAGILQPPFFHKDFPKSVNFGAIGTVMGHEITHGFDDRGRQFDKDGNLLQWWEDEAIEKFKKQTGCLVDQYSNYTVEQVDMNLNGIKTQGENIADNGGVKQSFWAYKNWVSTHSEKDPALPGLNFTHNQLYFLAFAQIWCAVERKEGLINRVRTGSHSPGRFRVIGSVQNSEDFAKAFNCPKGSPMNPEKKCNVW</sequence>
<organism evidence="10 11">
    <name type="scientific">Aplysia californica</name>
    <name type="common">California sea hare</name>
    <dbReference type="NCBI Taxonomy" id="6500"/>
    <lineage>
        <taxon>Eukaryota</taxon>
        <taxon>Metazoa</taxon>
        <taxon>Spiralia</taxon>
        <taxon>Lophotrochozoa</taxon>
        <taxon>Mollusca</taxon>
        <taxon>Gastropoda</taxon>
        <taxon>Heterobranchia</taxon>
        <taxon>Euthyneura</taxon>
        <taxon>Tectipleura</taxon>
        <taxon>Aplysiida</taxon>
        <taxon>Aplysioidea</taxon>
        <taxon>Aplysiidae</taxon>
        <taxon>Aplysia</taxon>
    </lineage>
</organism>
<dbReference type="PROSITE" id="PS51885">
    <property type="entry name" value="NEPRILYSIN"/>
    <property type="match status" value="1"/>
</dbReference>
<feature type="domain" description="Peptidase M13 C-terminal" evidence="8">
    <location>
        <begin position="555"/>
        <end position="761"/>
    </location>
</feature>
<evidence type="ECO:0000256" key="2">
    <source>
        <dbReference type="ARBA" id="ARBA00022670"/>
    </source>
</evidence>
<keyword evidence="3" id="KW-0479">Metal-binding</keyword>
<keyword evidence="6" id="KW-0482">Metalloprotease</keyword>
<dbReference type="PANTHER" id="PTHR11733">
    <property type="entry name" value="ZINC METALLOPROTEASE FAMILY M13 NEPRILYSIN-RELATED"/>
    <property type="match status" value="1"/>
</dbReference>
<dbReference type="Pfam" id="PF01431">
    <property type="entry name" value="Peptidase_M13"/>
    <property type="match status" value="1"/>
</dbReference>
<evidence type="ECO:0000256" key="3">
    <source>
        <dbReference type="ARBA" id="ARBA00022723"/>
    </source>
</evidence>
<dbReference type="InterPro" id="IPR042089">
    <property type="entry name" value="Peptidase_M13_dom_2"/>
</dbReference>
<dbReference type="PANTHER" id="PTHR11733:SF133">
    <property type="entry name" value="PHOSPHATE-REGULATING NEUTRAL ENDOPEPTIDASE PHEX"/>
    <property type="match status" value="1"/>
</dbReference>
<evidence type="ECO:0000256" key="4">
    <source>
        <dbReference type="ARBA" id="ARBA00022801"/>
    </source>
</evidence>
<keyword evidence="7" id="KW-1133">Transmembrane helix</keyword>
<dbReference type="Gene3D" id="1.10.1380.10">
    <property type="entry name" value="Neutral endopeptidase , domain2"/>
    <property type="match status" value="1"/>
</dbReference>
<name>A0ABM1A3A7_APLCA</name>
<keyword evidence="4" id="KW-0378">Hydrolase</keyword>
<feature type="transmembrane region" description="Helical" evidence="7">
    <location>
        <begin position="38"/>
        <end position="60"/>
    </location>
</feature>
<feature type="domain" description="Peptidase M13 N-terminal" evidence="9">
    <location>
        <begin position="100"/>
        <end position="495"/>
    </location>
</feature>
<evidence type="ECO:0000256" key="7">
    <source>
        <dbReference type="SAM" id="Phobius"/>
    </source>
</evidence>
<evidence type="ECO:0000259" key="9">
    <source>
        <dbReference type="Pfam" id="PF05649"/>
    </source>
</evidence>
<dbReference type="GeneID" id="101849854"/>
<dbReference type="PRINTS" id="PR00786">
    <property type="entry name" value="NEPRILYSIN"/>
</dbReference>
<dbReference type="InterPro" id="IPR018497">
    <property type="entry name" value="Peptidase_M13_C"/>
</dbReference>
<proteinExistence type="predicted"/>
<evidence type="ECO:0000256" key="1">
    <source>
        <dbReference type="ARBA" id="ARBA00001947"/>
    </source>
</evidence>
<reference evidence="11" key="1">
    <citation type="submission" date="2025-08" db="UniProtKB">
        <authorList>
            <consortium name="RefSeq"/>
        </authorList>
    </citation>
    <scope>IDENTIFICATION</scope>
</reference>
<dbReference type="InterPro" id="IPR008753">
    <property type="entry name" value="Peptidase_M13_N"/>
</dbReference>
<comment type="cofactor">
    <cofactor evidence="1">
        <name>Zn(2+)</name>
        <dbReference type="ChEBI" id="CHEBI:29105"/>
    </cofactor>
</comment>
<keyword evidence="10" id="KW-1185">Reference proteome</keyword>
<evidence type="ECO:0000256" key="5">
    <source>
        <dbReference type="ARBA" id="ARBA00022833"/>
    </source>
</evidence>
<dbReference type="Proteomes" id="UP000694888">
    <property type="component" value="Unplaced"/>
</dbReference>
<dbReference type="InterPro" id="IPR024079">
    <property type="entry name" value="MetalloPept_cat_dom_sf"/>
</dbReference>
<accession>A0ABM1A3A7</accession>
<dbReference type="SUPFAM" id="SSF55486">
    <property type="entry name" value="Metalloproteases ('zincins'), catalytic domain"/>
    <property type="match status" value="1"/>
</dbReference>
<keyword evidence="5" id="KW-0862">Zinc</keyword>
<keyword evidence="7" id="KW-0812">Transmembrane</keyword>
<evidence type="ECO:0000313" key="11">
    <source>
        <dbReference type="RefSeq" id="XP_012939964.1"/>
    </source>
</evidence>
<dbReference type="RefSeq" id="XP_012939964.1">
    <property type="nucleotide sequence ID" value="XM_013084510.2"/>
</dbReference>
<dbReference type="InterPro" id="IPR000718">
    <property type="entry name" value="Peptidase_M13"/>
</dbReference>
<keyword evidence="7" id="KW-0472">Membrane</keyword>
<dbReference type="CDD" id="cd08662">
    <property type="entry name" value="M13"/>
    <property type="match status" value="1"/>
</dbReference>
<protein>
    <submittedName>
        <fullName evidence="11">Neprilysin-4</fullName>
    </submittedName>
</protein>
<evidence type="ECO:0000256" key="6">
    <source>
        <dbReference type="ARBA" id="ARBA00023049"/>
    </source>
</evidence>
<dbReference type="Gene3D" id="3.40.390.10">
    <property type="entry name" value="Collagenase (Catalytic Domain)"/>
    <property type="match status" value="1"/>
</dbReference>
<evidence type="ECO:0000259" key="8">
    <source>
        <dbReference type="Pfam" id="PF01431"/>
    </source>
</evidence>
<evidence type="ECO:0000313" key="10">
    <source>
        <dbReference type="Proteomes" id="UP000694888"/>
    </source>
</evidence>